<proteinExistence type="predicted"/>
<name>A0A6S7IQ53_PARCT</name>
<feature type="non-terminal residue" evidence="1">
    <location>
        <position position="52"/>
    </location>
</feature>
<gene>
    <name evidence="1" type="ORF">PACLA_8A088980</name>
</gene>
<reference evidence="1" key="1">
    <citation type="submission" date="2020-04" db="EMBL/GenBank/DDBJ databases">
        <authorList>
            <person name="Alioto T."/>
            <person name="Alioto T."/>
            <person name="Gomez Garrido J."/>
        </authorList>
    </citation>
    <scope>NUCLEOTIDE SEQUENCE</scope>
    <source>
        <strain evidence="1">A484AB</strain>
    </source>
</reference>
<accession>A0A6S7IQ53</accession>
<comment type="caution">
    <text evidence="1">The sequence shown here is derived from an EMBL/GenBank/DDBJ whole genome shotgun (WGS) entry which is preliminary data.</text>
</comment>
<organism evidence="1 2">
    <name type="scientific">Paramuricea clavata</name>
    <name type="common">Red gorgonian</name>
    <name type="synonym">Violescent sea-whip</name>
    <dbReference type="NCBI Taxonomy" id="317549"/>
    <lineage>
        <taxon>Eukaryota</taxon>
        <taxon>Metazoa</taxon>
        <taxon>Cnidaria</taxon>
        <taxon>Anthozoa</taxon>
        <taxon>Octocorallia</taxon>
        <taxon>Malacalcyonacea</taxon>
        <taxon>Plexauridae</taxon>
        <taxon>Paramuricea</taxon>
    </lineage>
</organism>
<evidence type="ECO:0000313" key="2">
    <source>
        <dbReference type="Proteomes" id="UP001152795"/>
    </source>
</evidence>
<dbReference type="AlphaFoldDB" id="A0A6S7IQ53"/>
<sequence>MVWRMLKLKCSLFNLALFSKCGCIHNTSFLPKTRFLCIGISTESKRPLEQNK</sequence>
<dbReference type="EMBL" id="CACRXK020004901">
    <property type="protein sequence ID" value="CAB4004418.1"/>
    <property type="molecule type" value="Genomic_DNA"/>
</dbReference>
<protein>
    <submittedName>
        <fullName evidence="1">Uncharacterized protein</fullName>
    </submittedName>
</protein>
<evidence type="ECO:0000313" key="1">
    <source>
        <dbReference type="EMBL" id="CAB4004418.1"/>
    </source>
</evidence>
<dbReference type="Proteomes" id="UP001152795">
    <property type="component" value="Unassembled WGS sequence"/>
</dbReference>
<keyword evidence="2" id="KW-1185">Reference proteome</keyword>